<reference evidence="2 3" key="2">
    <citation type="submission" date="2017-02" db="EMBL/GenBank/DDBJ databases">
        <title>A genome survey and senescence transcriptome analysis in Lentinula edodes.</title>
        <authorList>
            <person name="Sakamoto Y."/>
            <person name="Nakade K."/>
            <person name="Sato S."/>
            <person name="Yoshida Y."/>
            <person name="Miyazaki K."/>
            <person name="Natsume S."/>
            <person name="Konno N."/>
        </authorList>
    </citation>
    <scope>NUCLEOTIDE SEQUENCE [LARGE SCALE GENOMIC DNA]</scope>
    <source>
        <strain evidence="2 3">NBRC 111202</strain>
    </source>
</reference>
<keyword evidence="3" id="KW-1185">Reference proteome</keyword>
<organism evidence="2 3">
    <name type="scientific">Lentinula edodes</name>
    <name type="common">Shiitake mushroom</name>
    <name type="synonym">Lentinus edodes</name>
    <dbReference type="NCBI Taxonomy" id="5353"/>
    <lineage>
        <taxon>Eukaryota</taxon>
        <taxon>Fungi</taxon>
        <taxon>Dikarya</taxon>
        <taxon>Basidiomycota</taxon>
        <taxon>Agaricomycotina</taxon>
        <taxon>Agaricomycetes</taxon>
        <taxon>Agaricomycetidae</taxon>
        <taxon>Agaricales</taxon>
        <taxon>Marasmiineae</taxon>
        <taxon>Omphalotaceae</taxon>
        <taxon>Lentinula</taxon>
    </lineage>
</organism>
<dbReference type="EMBL" id="BDGU01000339">
    <property type="protein sequence ID" value="GAW06685.1"/>
    <property type="molecule type" value="Genomic_DNA"/>
</dbReference>
<evidence type="ECO:0000259" key="1">
    <source>
        <dbReference type="SMART" id="SM00829"/>
    </source>
</evidence>
<gene>
    <name evidence="2" type="ORF">LENED_008625</name>
</gene>
<protein>
    <recommendedName>
        <fullName evidence="1">Enoyl reductase (ER) domain-containing protein</fullName>
    </recommendedName>
</protein>
<name>A0A1Q3EHM1_LENED</name>
<sequence length="686" mass="72563">MSQQKALILEKAKGKFIVSTVPILKPGPGQLSIKVIATALNPKYPAILGVDIAGDVEEVGDGVQGFSKGDKVFCQGYFSNEMASFQQYTLIPADIVGKIPSNISYAQAATIPLALTTAAIGLLHAQPGGGGLNPTFDPKISFSGQSAIVIGGGTSVGQYAIQFLKLLGYSTIIAYASARHTNMLTSIGATHVIDRAKVPIDSLAESAKNIGSVPITIAYNAVGDKDSRAACADAIVEGGQIADVDPEAKNDVPENGKRVFPIMGSSHIHKEFGRILWKNLPNLLQEGKIVPNQVEELPNGLAGIDEGNSALILEKARGSFVVSAAQPILKPGPGQLSVKVIAVALNPVDWKVQARDFFIKEYPAILGLDIAGDVEEIGEGVEGFSRGDKVFCQGFLGNDMAGFQQYTLIPADIVGKIPSNIDYAQAATIPGAFTTAAISLFKAQPEGAGLNPTFDLDIKFAGRSAVIVGGSTSVGQYVIQLFKLLGYSTIIAYASARHTDYLKSIGATHVIDRGEVPVSNLAEAAKKIANAPIEIAYNAVGDKDSRAACIDAIIEGGQVPDVNPQAKNEDPENGKRVFTIFGSPHHPPHREFCRILWKTLPNLVQKGAIVPNRVEKLPNGLAGIDQGLQKLKVNEFVYGTYNIVLSKGKLLDKSSVAEAGALIVAPLIPINTLGRELGLQFRYGTE</sequence>
<dbReference type="SMART" id="SM00829">
    <property type="entry name" value="PKS_ER"/>
    <property type="match status" value="1"/>
</dbReference>
<dbReference type="InterPro" id="IPR036291">
    <property type="entry name" value="NAD(P)-bd_dom_sf"/>
</dbReference>
<dbReference type="InterPro" id="IPR013154">
    <property type="entry name" value="ADH-like_N"/>
</dbReference>
<evidence type="ECO:0000313" key="3">
    <source>
        <dbReference type="Proteomes" id="UP000188533"/>
    </source>
</evidence>
<reference evidence="2 3" key="1">
    <citation type="submission" date="2016-08" db="EMBL/GenBank/DDBJ databases">
        <authorList>
            <consortium name="Lentinula edodes genome sequencing consortium"/>
            <person name="Sakamoto Y."/>
            <person name="Nakade K."/>
            <person name="Sato S."/>
            <person name="Yoshida Y."/>
            <person name="Miyazaki K."/>
            <person name="Natsume S."/>
            <person name="Konno N."/>
        </authorList>
    </citation>
    <scope>NUCLEOTIDE SEQUENCE [LARGE SCALE GENOMIC DNA]</scope>
    <source>
        <strain evidence="2 3">NBRC 111202</strain>
    </source>
</reference>
<dbReference type="InterPro" id="IPR020843">
    <property type="entry name" value="ER"/>
</dbReference>
<dbReference type="STRING" id="5353.A0A1Q3EHM1"/>
<dbReference type="Pfam" id="PF08240">
    <property type="entry name" value="ADH_N"/>
    <property type="match status" value="2"/>
</dbReference>
<dbReference type="PANTHER" id="PTHR45348:SF2">
    <property type="entry name" value="ZINC-TYPE ALCOHOL DEHYDROGENASE-LIKE PROTEIN C2E1P3.01"/>
    <property type="match status" value="1"/>
</dbReference>
<dbReference type="InterPro" id="IPR013149">
    <property type="entry name" value="ADH-like_C"/>
</dbReference>
<feature type="domain" description="Enoyl reductase (ER)" evidence="1">
    <location>
        <begin position="14"/>
        <end position="313"/>
    </location>
</feature>
<dbReference type="Pfam" id="PF00107">
    <property type="entry name" value="ADH_zinc_N"/>
    <property type="match status" value="1"/>
</dbReference>
<dbReference type="GO" id="GO:0016651">
    <property type="term" value="F:oxidoreductase activity, acting on NAD(P)H"/>
    <property type="evidence" value="ECO:0007669"/>
    <property type="project" value="InterPro"/>
</dbReference>
<dbReference type="InterPro" id="IPR047122">
    <property type="entry name" value="Trans-enoyl_RdTase-like"/>
</dbReference>
<accession>A0A1Q3EHM1</accession>
<dbReference type="CDD" id="cd08249">
    <property type="entry name" value="enoyl_reductase_like"/>
    <property type="match status" value="2"/>
</dbReference>
<evidence type="ECO:0000313" key="2">
    <source>
        <dbReference type="EMBL" id="GAW06685.1"/>
    </source>
</evidence>
<dbReference type="Proteomes" id="UP000188533">
    <property type="component" value="Unassembled WGS sequence"/>
</dbReference>
<comment type="caution">
    <text evidence="2">The sequence shown here is derived from an EMBL/GenBank/DDBJ whole genome shotgun (WGS) entry which is preliminary data.</text>
</comment>
<dbReference type="Gene3D" id="3.90.180.10">
    <property type="entry name" value="Medium-chain alcohol dehydrogenases, catalytic domain"/>
    <property type="match status" value="2"/>
</dbReference>
<dbReference type="AlphaFoldDB" id="A0A1Q3EHM1"/>
<dbReference type="SUPFAM" id="SSF51735">
    <property type="entry name" value="NAD(P)-binding Rossmann-fold domains"/>
    <property type="match status" value="2"/>
</dbReference>
<dbReference type="InterPro" id="IPR011032">
    <property type="entry name" value="GroES-like_sf"/>
</dbReference>
<proteinExistence type="predicted"/>
<dbReference type="SUPFAM" id="SSF50129">
    <property type="entry name" value="GroES-like"/>
    <property type="match status" value="2"/>
</dbReference>
<dbReference type="PANTHER" id="PTHR45348">
    <property type="entry name" value="HYPOTHETICAL OXIDOREDUCTASE (EUROFUNG)"/>
    <property type="match status" value="1"/>
</dbReference>
<dbReference type="Gene3D" id="3.40.50.720">
    <property type="entry name" value="NAD(P)-binding Rossmann-like Domain"/>
    <property type="match status" value="2"/>
</dbReference>